<keyword evidence="2" id="KW-0963">Cytoplasm</keyword>
<dbReference type="InterPro" id="IPR043519">
    <property type="entry name" value="NT_sf"/>
</dbReference>
<organism evidence="3 4">
    <name type="scientific">Candidatus Olsenella stercoravium</name>
    <dbReference type="NCBI Taxonomy" id="2838713"/>
    <lineage>
        <taxon>Bacteria</taxon>
        <taxon>Bacillati</taxon>
        <taxon>Actinomycetota</taxon>
        <taxon>Coriobacteriia</taxon>
        <taxon>Coriobacteriales</taxon>
        <taxon>Atopobiaceae</taxon>
        <taxon>Olsenella</taxon>
    </lineage>
</organism>
<evidence type="ECO:0000256" key="1">
    <source>
        <dbReference type="ARBA" id="ARBA00010574"/>
    </source>
</evidence>
<dbReference type="InterPro" id="IPR004394">
    <property type="entry name" value="Iojap/RsfS/C7orf30"/>
</dbReference>
<accession>A0A9D2DI93</accession>
<dbReference type="EMBL" id="DXBZ01000024">
    <property type="protein sequence ID" value="HIZ17661.1"/>
    <property type="molecule type" value="Genomic_DNA"/>
</dbReference>
<sequence length="116" mass="12738">MPVTSLELAKVAALAADSKKADDIVLLDLSGKTDVCDYFLICSAENSRKVDAIVDEVREKVSANCGVSPLSCEGREGLSWVLVDYGSVVVHVFRTETREFYRLETLWGDAPRIELA</sequence>
<protein>
    <recommendedName>
        <fullName evidence="2">Ribosomal silencing factor RsfS</fullName>
    </recommendedName>
</protein>
<evidence type="ECO:0000256" key="2">
    <source>
        <dbReference type="HAMAP-Rule" id="MF_01477"/>
    </source>
</evidence>
<dbReference type="PANTHER" id="PTHR21043">
    <property type="entry name" value="IOJAP SUPERFAMILY ORTHOLOG"/>
    <property type="match status" value="1"/>
</dbReference>
<dbReference type="GO" id="GO:0017148">
    <property type="term" value="P:negative regulation of translation"/>
    <property type="evidence" value="ECO:0007669"/>
    <property type="project" value="UniProtKB-UniRule"/>
</dbReference>
<comment type="subcellular location">
    <subcellularLocation>
        <location evidence="2">Cytoplasm</location>
    </subcellularLocation>
</comment>
<proteinExistence type="inferred from homology"/>
<name>A0A9D2DI93_9ACTN</name>
<gene>
    <name evidence="2 3" type="primary">rsfS</name>
    <name evidence="3" type="ORF">IAA22_00885</name>
</gene>
<keyword evidence="2" id="KW-0678">Repressor</keyword>
<dbReference type="Gene3D" id="3.30.460.10">
    <property type="entry name" value="Beta Polymerase, domain 2"/>
    <property type="match status" value="1"/>
</dbReference>
<dbReference type="GO" id="GO:0042256">
    <property type="term" value="P:cytosolic ribosome assembly"/>
    <property type="evidence" value="ECO:0007669"/>
    <property type="project" value="UniProtKB-UniRule"/>
</dbReference>
<comment type="function">
    <text evidence="2">Functions as a ribosomal silencing factor. Interacts with ribosomal protein uL14 (rplN), blocking formation of intersubunit bridge B8. Prevents association of the 30S and 50S ribosomal subunits and the formation of functional ribosomes, thus repressing translation.</text>
</comment>
<comment type="subunit">
    <text evidence="2">Interacts with ribosomal protein uL14 (rplN).</text>
</comment>
<evidence type="ECO:0000313" key="4">
    <source>
        <dbReference type="Proteomes" id="UP000824029"/>
    </source>
</evidence>
<comment type="similarity">
    <text evidence="1 2">Belongs to the Iojap/RsfS family.</text>
</comment>
<dbReference type="GO" id="GO:0043023">
    <property type="term" value="F:ribosomal large subunit binding"/>
    <property type="evidence" value="ECO:0007669"/>
    <property type="project" value="TreeGrafter"/>
</dbReference>
<dbReference type="HAMAP" id="MF_01477">
    <property type="entry name" value="Iojap_RsfS"/>
    <property type="match status" value="1"/>
</dbReference>
<dbReference type="AlphaFoldDB" id="A0A9D2DI93"/>
<dbReference type="Proteomes" id="UP000824029">
    <property type="component" value="Unassembled WGS sequence"/>
</dbReference>
<dbReference type="PANTHER" id="PTHR21043:SF0">
    <property type="entry name" value="MITOCHONDRIAL ASSEMBLY OF RIBOSOMAL LARGE SUBUNIT PROTEIN 1"/>
    <property type="match status" value="1"/>
</dbReference>
<dbReference type="GO" id="GO:0005737">
    <property type="term" value="C:cytoplasm"/>
    <property type="evidence" value="ECO:0007669"/>
    <property type="project" value="UniProtKB-SubCell"/>
</dbReference>
<comment type="caution">
    <text evidence="3">The sequence shown here is derived from an EMBL/GenBank/DDBJ whole genome shotgun (WGS) entry which is preliminary data.</text>
</comment>
<dbReference type="GO" id="GO:0090071">
    <property type="term" value="P:negative regulation of ribosome biogenesis"/>
    <property type="evidence" value="ECO:0007669"/>
    <property type="project" value="UniProtKB-UniRule"/>
</dbReference>
<evidence type="ECO:0000313" key="3">
    <source>
        <dbReference type="EMBL" id="HIZ17661.1"/>
    </source>
</evidence>
<reference evidence="3" key="1">
    <citation type="journal article" date="2021" name="PeerJ">
        <title>Extensive microbial diversity within the chicken gut microbiome revealed by metagenomics and culture.</title>
        <authorList>
            <person name="Gilroy R."/>
            <person name="Ravi A."/>
            <person name="Getino M."/>
            <person name="Pursley I."/>
            <person name="Horton D.L."/>
            <person name="Alikhan N.F."/>
            <person name="Baker D."/>
            <person name="Gharbi K."/>
            <person name="Hall N."/>
            <person name="Watson M."/>
            <person name="Adriaenssens E.M."/>
            <person name="Foster-Nyarko E."/>
            <person name="Jarju S."/>
            <person name="Secka A."/>
            <person name="Antonio M."/>
            <person name="Oren A."/>
            <person name="Chaudhuri R.R."/>
            <person name="La Ragione R."/>
            <person name="Hildebrand F."/>
            <person name="Pallen M.J."/>
        </authorList>
    </citation>
    <scope>NUCLEOTIDE SEQUENCE</scope>
    <source>
        <strain evidence="3">ChiHecolR3B27-1887</strain>
    </source>
</reference>
<dbReference type="Pfam" id="PF02410">
    <property type="entry name" value="RsfS"/>
    <property type="match status" value="1"/>
</dbReference>
<reference evidence="3" key="2">
    <citation type="submission" date="2021-04" db="EMBL/GenBank/DDBJ databases">
        <authorList>
            <person name="Gilroy R."/>
        </authorList>
    </citation>
    <scope>NUCLEOTIDE SEQUENCE</scope>
    <source>
        <strain evidence="3">ChiHecolR3B27-1887</strain>
    </source>
</reference>
<dbReference type="SUPFAM" id="SSF81301">
    <property type="entry name" value="Nucleotidyltransferase"/>
    <property type="match status" value="1"/>
</dbReference>
<keyword evidence="2" id="KW-0810">Translation regulation</keyword>
<dbReference type="NCBIfam" id="TIGR00090">
    <property type="entry name" value="rsfS_iojap_ybeB"/>
    <property type="match status" value="1"/>
</dbReference>